<keyword evidence="3" id="KW-1185">Reference proteome</keyword>
<proteinExistence type="predicted"/>
<reference evidence="2 3" key="1">
    <citation type="journal article" date="2019" name="Int. J. Syst. Evol. Microbiol.">
        <title>The Global Catalogue of Microorganisms (GCM) 10K type strain sequencing project: providing services to taxonomists for standard genome sequencing and annotation.</title>
        <authorList>
            <consortium name="The Broad Institute Genomics Platform"/>
            <consortium name="The Broad Institute Genome Sequencing Center for Infectious Disease"/>
            <person name="Wu L."/>
            <person name="Ma J."/>
        </authorList>
    </citation>
    <scope>NUCLEOTIDE SEQUENCE [LARGE SCALE GENOMIC DNA]</scope>
    <source>
        <strain evidence="2 3">DT31</strain>
    </source>
</reference>
<organism evidence="2 3">
    <name type="scientific">Halobaculum lipolyticum</name>
    <dbReference type="NCBI Taxonomy" id="3032001"/>
    <lineage>
        <taxon>Archaea</taxon>
        <taxon>Methanobacteriati</taxon>
        <taxon>Methanobacteriota</taxon>
        <taxon>Stenosarchaea group</taxon>
        <taxon>Halobacteria</taxon>
        <taxon>Halobacteriales</taxon>
        <taxon>Haloferacaceae</taxon>
        <taxon>Halobaculum</taxon>
    </lineage>
</organism>
<gene>
    <name evidence="2" type="ORF">ACFQL9_10850</name>
</gene>
<name>A0ABD5WA24_9EURY</name>
<dbReference type="RefSeq" id="WP_284033023.1">
    <property type="nucleotide sequence ID" value="NZ_CP126154.1"/>
</dbReference>
<evidence type="ECO:0000313" key="2">
    <source>
        <dbReference type="EMBL" id="MFC7070139.1"/>
    </source>
</evidence>
<dbReference type="GeneID" id="81124934"/>
<dbReference type="Proteomes" id="UP001596461">
    <property type="component" value="Unassembled WGS sequence"/>
</dbReference>
<feature type="compositionally biased region" description="Polar residues" evidence="1">
    <location>
        <begin position="177"/>
        <end position="186"/>
    </location>
</feature>
<feature type="region of interest" description="Disordered" evidence="1">
    <location>
        <begin position="151"/>
        <end position="186"/>
    </location>
</feature>
<dbReference type="Pfam" id="PF13826">
    <property type="entry name" value="Monooxy_af470-like"/>
    <property type="match status" value="1"/>
</dbReference>
<dbReference type="EMBL" id="JBHTAH010000008">
    <property type="protein sequence ID" value="MFC7070139.1"/>
    <property type="molecule type" value="Genomic_DNA"/>
</dbReference>
<evidence type="ECO:0000256" key="1">
    <source>
        <dbReference type="SAM" id="MobiDB-lite"/>
    </source>
</evidence>
<dbReference type="InterPro" id="IPR025444">
    <property type="entry name" value="Monooxy_af470"/>
</dbReference>
<sequence>MYKKRMTAERDEPFVVFLIGMRINRYWKIHRWLPVAAAMPRMLRELTAEGDSGLLHYESTINARTILMVQYWDSFESLREYARDVEQEHLPAWIEYNQTSAGSGDVGIFHETYLVDPEDCETVYNNMPAFGLGVAGELRPATGTVETAGRRLGVVEDDPAPPMDGESVDTPSDAGRTDTSTLLDVR</sequence>
<comment type="caution">
    <text evidence="2">The sequence shown here is derived from an EMBL/GenBank/DDBJ whole genome shotgun (WGS) entry which is preliminary data.</text>
</comment>
<dbReference type="AlphaFoldDB" id="A0ABD5WA24"/>
<accession>A0ABD5WA24</accession>
<protein>
    <submittedName>
        <fullName evidence="2">DUF4188 domain-containing protein</fullName>
    </submittedName>
</protein>
<evidence type="ECO:0000313" key="3">
    <source>
        <dbReference type="Proteomes" id="UP001596461"/>
    </source>
</evidence>